<feature type="non-terminal residue" evidence="2">
    <location>
        <position position="1"/>
    </location>
</feature>
<reference evidence="2" key="1">
    <citation type="submission" date="2015-07" db="EMBL/GenBank/DDBJ databases">
        <title>Transcriptome Assembly of Anthurium amnicola.</title>
        <authorList>
            <person name="Suzuki J."/>
        </authorList>
    </citation>
    <scope>NUCLEOTIDE SEQUENCE</scope>
</reference>
<evidence type="ECO:0000256" key="1">
    <source>
        <dbReference type="SAM" id="MobiDB-lite"/>
    </source>
</evidence>
<evidence type="ECO:0000313" key="2">
    <source>
        <dbReference type="EMBL" id="JAT67830.1"/>
    </source>
</evidence>
<sequence>KDLVGHPGVSGVGQEKMPDRAEEGAAHNGPDSLVVDIPDAVGAEGDDAEVETPEAEEAEEDEAWPPPGRCVYRVPAYLRNMNPEAYEPRVVSFGPYHHGKPHLMPMEEHKRRSLARVLGRCGKPQESFEAAAGEVVQELMDAYEQLGGEWRDDPDKFLRMMVVDGCFMLEVARSFPRGKLKEDYPIIPQDPVFSHHGALHTLPNILRDMVLMENQLPLFLLKKLAAEETGSTVV</sequence>
<dbReference type="InterPro" id="IPR004158">
    <property type="entry name" value="DUF247_pln"/>
</dbReference>
<dbReference type="Pfam" id="PF03140">
    <property type="entry name" value="DUF247"/>
    <property type="match status" value="1"/>
</dbReference>
<dbReference type="PANTHER" id="PTHR31170:SF18">
    <property type="entry name" value="(WILD MALAYSIAN BANANA) HYPOTHETICAL PROTEIN"/>
    <property type="match status" value="1"/>
</dbReference>
<feature type="compositionally biased region" description="Acidic residues" evidence="1">
    <location>
        <begin position="44"/>
        <end position="63"/>
    </location>
</feature>
<feature type="region of interest" description="Disordered" evidence="1">
    <location>
        <begin position="1"/>
        <end position="66"/>
    </location>
</feature>
<name>A0A1D1ZLH3_9ARAE</name>
<protein>
    <submittedName>
        <fullName evidence="2">UPF0481 protein At3g47200</fullName>
    </submittedName>
</protein>
<organism evidence="2">
    <name type="scientific">Anthurium amnicola</name>
    <dbReference type="NCBI Taxonomy" id="1678845"/>
    <lineage>
        <taxon>Eukaryota</taxon>
        <taxon>Viridiplantae</taxon>
        <taxon>Streptophyta</taxon>
        <taxon>Embryophyta</taxon>
        <taxon>Tracheophyta</taxon>
        <taxon>Spermatophyta</taxon>
        <taxon>Magnoliopsida</taxon>
        <taxon>Liliopsida</taxon>
        <taxon>Araceae</taxon>
        <taxon>Pothoideae</taxon>
        <taxon>Potheae</taxon>
        <taxon>Anthurium</taxon>
    </lineage>
</organism>
<dbReference type="PANTHER" id="PTHR31170">
    <property type="entry name" value="BNAC04G53230D PROTEIN"/>
    <property type="match status" value="1"/>
</dbReference>
<gene>
    <name evidence="2" type="primary">At3g47200_15</name>
    <name evidence="2" type="ORF">g.109145</name>
</gene>
<feature type="compositionally biased region" description="Basic and acidic residues" evidence="1">
    <location>
        <begin position="16"/>
        <end position="25"/>
    </location>
</feature>
<proteinExistence type="predicted"/>
<dbReference type="EMBL" id="GDJX01000106">
    <property type="protein sequence ID" value="JAT67830.1"/>
    <property type="molecule type" value="Transcribed_RNA"/>
</dbReference>
<accession>A0A1D1ZLH3</accession>
<dbReference type="AlphaFoldDB" id="A0A1D1ZLH3"/>